<dbReference type="EMBL" id="SBLB01000001">
    <property type="protein sequence ID" value="RYC72255.1"/>
    <property type="molecule type" value="Genomic_DNA"/>
</dbReference>
<evidence type="ECO:0000313" key="3">
    <source>
        <dbReference type="Proteomes" id="UP000290407"/>
    </source>
</evidence>
<organism evidence="2 3">
    <name type="scientific">Spirosoma sordidisoli</name>
    <dbReference type="NCBI Taxonomy" id="2502893"/>
    <lineage>
        <taxon>Bacteria</taxon>
        <taxon>Pseudomonadati</taxon>
        <taxon>Bacteroidota</taxon>
        <taxon>Cytophagia</taxon>
        <taxon>Cytophagales</taxon>
        <taxon>Cytophagaceae</taxon>
        <taxon>Spirosoma</taxon>
    </lineage>
</organism>
<proteinExistence type="inferred from homology"/>
<reference evidence="2 3" key="1">
    <citation type="submission" date="2019-01" db="EMBL/GenBank/DDBJ databases">
        <title>Spirosoma flava sp. nov., a propanil-degrading bacterium isolated from herbicide-contaminated soil.</title>
        <authorList>
            <person name="Zhang L."/>
            <person name="Jiang J.-D."/>
        </authorList>
    </citation>
    <scope>NUCLEOTIDE SEQUENCE [LARGE SCALE GENOMIC DNA]</scope>
    <source>
        <strain evidence="2 3">TY50</strain>
    </source>
</reference>
<name>A0A4Q2UWM1_9BACT</name>
<dbReference type="PANTHER" id="PTHR28255:SF1">
    <property type="entry name" value="UPF0303 PROTEIN YBR137W"/>
    <property type="match status" value="1"/>
</dbReference>
<comment type="similarity">
    <text evidence="1">Belongs to the UPF0303 family.</text>
</comment>
<dbReference type="Gene3D" id="3.30.450.150">
    <property type="entry name" value="Haem-degrading domain"/>
    <property type="match status" value="1"/>
</dbReference>
<dbReference type="InterPro" id="IPR038084">
    <property type="entry name" value="PduO/GlcC-like_sf"/>
</dbReference>
<accession>A0A4Q2UWM1</accession>
<gene>
    <name evidence="2" type="ORF">EQG79_08370</name>
</gene>
<dbReference type="Proteomes" id="UP000290407">
    <property type="component" value="Unassembled WGS sequence"/>
</dbReference>
<dbReference type="InterPro" id="IPR010371">
    <property type="entry name" value="YBR137W-like"/>
</dbReference>
<evidence type="ECO:0000256" key="1">
    <source>
        <dbReference type="HAMAP-Rule" id="MF_00761"/>
    </source>
</evidence>
<sequence>MDVQADLDRLAVQEQQLQFDTFTADTAWQLGTRLKEAAEAAGKAVAIEIQLAGQPLFFYAMPGTTADNADWIRRKRNVVLRFHRSSYAVGLDLQQRQTSLQERSGLDLRDYAPFGGCFPLILRGTGCVGTLAVSGLPQRDDHNLLVSVLANWFGLPLAGLALA</sequence>
<protein>
    <recommendedName>
        <fullName evidence="1">UPF0303 protein EQG79_08370</fullName>
    </recommendedName>
</protein>
<dbReference type="Pfam" id="PF03928">
    <property type="entry name" value="HbpS-like"/>
    <property type="match status" value="1"/>
</dbReference>
<dbReference type="PANTHER" id="PTHR28255">
    <property type="match status" value="1"/>
</dbReference>
<dbReference type="InterPro" id="IPR005624">
    <property type="entry name" value="PduO/GlcC-like"/>
</dbReference>
<keyword evidence="3" id="KW-1185">Reference proteome</keyword>
<dbReference type="HAMAP" id="MF_00761">
    <property type="entry name" value="UPF0303"/>
    <property type="match status" value="1"/>
</dbReference>
<dbReference type="NCBIfam" id="NF002696">
    <property type="entry name" value="PRK02487.1-5"/>
    <property type="match status" value="1"/>
</dbReference>
<comment type="caution">
    <text evidence="2">The sequence shown here is derived from an EMBL/GenBank/DDBJ whole genome shotgun (WGS) entry which is preliminary data.</text>
</comment>
<dbReference type="AlphaFoldDB" id="A0A4Q2UWM1"/>
<evidence type="ECO:0000313" key="2">
    <source>
        <dbReference type="EMBL" id="RYC72255.1"/>
    </source>
</evidence>
<dbReference type="PIRSF" id="PIRSF008757">
    <property type="entry name" value="UCP008757"/>
    <property type="match status" value="1"/>
</dbReference>
<dbReference type="SUPFAM" id="SSF143744">
    <property type="entry name" value="GlcG-like"/>
    <property type="match status" value="1"/>
</dbReference>